<dbReference type="SUPFAM" id="SSF46689">
    <property type="entry name" value="Homeodomain-like"/>
    <property type="match status" value="1"/>
</dbReference>
<dbReference type="Pfam" id="PF00440">
    <property type="entry name" value="TetR_N"/>
    <property type="match status" value="1"/>
</dbReference>
<comment type="caution">
    <text evidence="7">The sequence shown here is derived from an EMBL/GenBank/DDBJ whole genome shotgun (WGS) entry which is preliminary data.</text>
</comment>
<evidence type="ECO:0000256" key="5">
    <source>
        <dbReference type="PROSITE-ProRule" id="PRU00335"/>
    </source>
</evidence>
<keyword evidence="8" id="KW-1185">Reference proteome</keyword>
<reference evidence="7 8" key="1">
    <citation type="submission" date="2021-08" db="EMBL/GenBank/DDBJ databases">
        <title>Streptomyces sp. PTM05 isolated from lichen.</title>
        <authorList>
            <person name="Somphong A."/>
            <person name="Phongsopitanun W."/>
            <person name="Tanasupawat S."/>
        </authorList>
    </citation>
    <scope>NUCLEOTIDE SEQUENCE [LARGE SCALE GENOMIC DNA]</scope>
    <source>
        <strain evidence="7 8">Ptm05</strain>
    </source>
</reference>
<evidence type="ECO:0000256" key="4">
    <source>
        <dbReference type="ARBA" id="ARBA00023163"/>
    </source>
</evidence>
<proteinExistence type="predicted"/>
<keyword evidence="1" id="KW-0678">Repressor</keyword>
<keyword evidence="3 5" id="KW-0238">DNA-binding</keyword>
<organism evidence="7 8">
    <name type="scientific">Streptantibioticus parmotrematis</name>
    <dbReference type="NCBI Taxonomy" id="2873249"/>
    <lineage>
        <taxon>Bacteria</taxon>
        <taxon>Bacillati</taxon>
        <taxon>Actinomycetota</taxon>
        <taxon>Actinomycetes</taxon>
        <taxon>Kitasatosporales</taxon>
        <taxon>Streptomycetaceae</taxon>
        <taxon>Streptantibioticus</taxon>
    </lineage>
</organism>
<keyword evidence="4" id="KW-0804">Transcription</keyword>
<dbReference type="SUPFAM" id="SSF48498">
    <property type="entry name" value="Tetracyclin repressor-like, C-terminal domain"/>
    <property type="match status" value="1"/>
</dbReference>
<dbReference type="PANTHER" id="PTHR30055">
    <property type="entry name" value="HTH-TYPE TRANSCRIPTIONAL REGULATOR RUTR"/>
    <property type="match status" value="1"/>
</dbReference>
<dbReference type="EMBL" id="JAINVZ010000019">
    <property type="protein sequence ID" value="MBY8887909.1"/>
    <property type="molecule type" value="Genomic_DNA"/>
</dbReference>
<dbReference type="InterPro" id="IPR009057">
    <property type="entry name" value="Homeodomain-like_sf"/>
</dbReference>
<dbReference type="InterPro" id="IPR001647">
    <property type="entry name" value="HTH_TetR"/>
</dbReference>
<dbReference type="RefSeq" id="WP_222980644.1">
    <property type="nucleotide sequence ID" value="NZ_JAINVZ010000019.1"/>
</dbReference>
<feature type="domain" description="HTH tetR-type" evidence="6">
    <location>
        <begin position="18"/>
        <end position="78"/>
    </location>
</feature>
<keyword evidence="2" id="KW-0805">Transcription regulation</keyword>
<evidence type="ECO:0000256" key="1">
    <source>
        <dbReference type="ARBA" id="ARBA00022491"/>
    </source>
</evidence>
<dbReference type="PRINTS" id="PR00455">
    <property type="entry name" value="HTHTETR"/>
</dbReference>
<accession>A0ABS7R1J9</accession>
<gene>
    <name evidence="7" type="ORF">K7472_24160</name>
</gene>
<evidence type="ECO:0000259" key="6">
    <source>
        <dbReference type="PROSITE" id="PS50977"/>
    </source>
</evidence>
<evidence type="ECO:0000256" key="2">
    <source>
        <dbReference type="ARBA" id="ARBA00023015"/>
    </source>
</evidence>
<dbReference type="Pfam" id="PF13977">
    <property type="entry name" value="TetR_C_6"/>
    <property type="match status" value="1"/>
</dbReference>
<evidence type="ECO:0000313" key="8">
    <source>
        <dbReference type="Proteomes" id="UP001198565"/>
    </source>
</evidence>
<sequence length="217" mass="23500">MAAKSPDGRRGGRTARSEDRRAEIVEAALAVLAERGYRGTTLGAVADRVGLTQQGLLHYFPTKEALLTAVLDASGQWDLTAAALHGTGWPLEMLASLVEYHATRPALVRTYTVLAADSVTARHPARAFFRRRYRRAREGGANALREEYGQRLAGGLTPERAAPLLTAVLDGLQLQWLLDPDSVDMAAAFRDFLRLLSPEAREAPDAASAPRAPDEDA</sequence>
<dbReference type="PROSITE" id="PS50977">
    <property type="entry name" value="HTH_TETR_2"/>
    <property type="match status" value="1"/>
</dbReference>
<dbReference type="Proteomes" id="UP001198565">
    <property type="component" value="Unassembled WGS sequence"/>
</dbReference>
<dbReference type="PANTHER" id="PTHR30055:SF234">
    <property type="entry name" value="HTH-TYPE TRANSCRIPTIONAL REGULATOR BETI"/>
    <property type="match status" value="1"/>
</dbReference>
<dbReference type="InterPro" id="IPR050109">
    <property type="entry name" value="HTH-type_TetR-like_transc_reg"/>
</dbReference>
<dbReference type="Gene3D" id="1.10.357.10">
    <property type="entry name" value="Tetracycline Repressor, domain 2"/>
    <property type="match status" value="1"/>
</dbReference>
<name>A0ABS7R1J9_9ACTN</name>
<dbReference type="InterPro" id="IPR039538">
    <property type="entry name" value="BetI_C"/>
</dbReference>
<dbReference type="InterPro" id="IPR036271">
    <property type="entry name" value="Tet_transcr_reg_TetR-rel_C_sf"/>
</dbReference>
<feature type="DNA-binding region" description="H-T-H motif" evidence="5">
    <location>
        <begin position="41"/>
        <end position="60"/>
    </location>
</feature>
<evidence type="ECO:0000256" key="3">
    <source>
        <dbReference type="ARBA" id="ARBA00023125"/>
    </source>
</evidence>
<protein>
    <submittedName>
        <fullName evidence="7">TetR/AcrR family transcriptional regulator</fullName>
    </submittedName>
</protein>
<evidence type="ECO:0000313" key="7">
    <source>
        <dbReference type="EMBL" id="MBY8887909.1"/>
    </source>
</evidence>